<evidence type="ECO:0000256" key="10">
    <source>
        <dbReference type="ARBA" id="ARBA00023163"/>
    </source>
</evidence>
<feature type="binding site" evidence="11">
    <location>
        <position position="140"/>
    </location>
    <ligand>
        <name>Zn(2+)</name>
        <dbReference type="ChEBI" id="CHEBI:29105"/>
    </ligand>
</feature>
<dbReference type="SUPFAM" id="SSF46785">
    <property type="entry name" value="Winged helix' DNA-binding domain"/>
    <property type="match status" value="1"/>
</dbReference>
<accession>A0A7W7Y2E0</accession>
<dbReference type="Gene3D" id="3.30.1490.190">
    <property type="match status" value="1"/>
</dbReference>
<keyword evidence="6 11" id="KW-0479">Metal-binding</keyword>
<evidence type="ECO:0000256" key="8">
    <source>
        <dbReference type="ARBA" id="ARBA00023015"/>
    </source>
</evidence>
<evidence type="ECO:0000256" key="1">
    <source>
        <dbReference type="ARBA" id="ARBA00004496"/>
    </source>
</evidence>
<gene>
    <name evidence="12" type="ORF">HNR37_000101</name>
</gene>
<dbReference type="InterPro" id="IPR002481">
    <property type="entry name" value="FUR"/>
</dbReference>
<name>A0A7W7Y2E0_9BACT</name>
<evidence type="ECO:0000256" key="4">
    <source>
        <dbReference type="ARBA" id="ARBA00022490"/>
    </source>
</evidence>
<dbReference type="GO" id="GO:0008270">
    <property type="term" value="F:zinc ion binding"/>
    <property type="evidence" value="ECO:0007669"/>
    <property type="project" value="TreeGrafter"/>
</dbReference>
<comment type="subcellular location">
    <subcellularLocation>
        <location evidence="1">Cytoplasm</location>
    </subcellularLocation>
</comment>
<dbReference type="CDD" id="cd07153">
    <property type="entry name" value="Fur_like"/>
    <property type="match status" value="1"/>
</dbReference>
<dbReference type="InterPro" id="IPR036388">
    <property type="entry name" value="WH-like_DNA-bd_sf"/>
</dbReference>
<dbReference type="InterPro" id="IPR036390">
    <property type="entry name" value="WH_DNA-bd_sf"/>
</dbReference>
<dbReference type="GO" id="GO:0045892">
    <property type="term" value="P:negative regulation of DNA-templated transcription"/>
    <property type="evidence" value="ECO:0007669"/>
    <property type="project" value="TreeGrafter"/>
</dbReference>
<comment type="caution">
    <text evidence="12">The sequence shown here is derived from an EMBL/GenBank/DDBJ whole genome shotgun (WGS) entry which is preliminary data.</text>
</comment>
<keyword evidence="5" id="KW-0678">Repressor</keyword>
<dbReference type="EMBL" id="JACHID010000001">
    <property type="protein sequence ID" value="MBB5020798.1"/>
    <property type="molecule type" value="Genomic_DNA"/>
</dbReference>
<protein>
    <recommendedName>
        <fullName evidence="3">Ferric uptake regulation protein</fullName>
    </recommendedName>
</protein>
<evidence type="ECO:0000256" key="11">
    <source>
        <dbReference type="PIRSR" id="PIRSR602481-1"/>
    </source>
</evidence>
<feature type="binding site" evidence="11">
    <location>
        <position position="97"/>
    </location>
    <ligand>
        <name>Zn(2+)</name>
        <dbReference type="ChEBI" id="CHEBI:29105"/>
    </ligand>
</feature>
<evidence type="ECO:0000256" key="6">
    <source>
        <dbReference type="ARBA" id="ARBA00022723"/>
    </source>
</evidence>
<dbReference type="Pfam" id="PF01475">
    <property type="entry name" value="FUR"/>
    <property type="match status" value="1"/>
</dbReference>
<feature type="binding site" evidence="11">
    <location>
        <position position="137"/>
    </location>
    <ligand>
        <name>Zn(2+)</name>
        <dbReference type="ChEBI" id="CHEBI:29105"/>
    </ligand>
</feature>
<keyword evidence="9" id="KW-0238">DNA-binding</keyword>
<keyword evidence="10" id="KW-0804">Transcription</keyword>
<sequence>MESKKSILEISSTLRNKGMKMTQQRRVILDVLRNTKSHPSAEWIYNQVRQIIPNVSLGTVYRNLNILHQEGLVLEMNYGKGQSRYDGMVEPHYHVRCSECGRIDDVELDSINHLSETVESLTGFAVSDYRLEFNGQCPDCMKNN</sequence>
<keyword evidence="7 11" id="KW-0862">Zinc</keyword>
<dbReference type="Proteomes" id="UP000528322">
    <property type="component" value="Unassembled WGS sequence"/>
</dbReference>
<dbReference type="InterPro" id="IPR043135">
    <property type="entry name" value="Fur_C"/>
</dbReference>
<reference evidence="12 13" key="1">
    <citation type="submission" date="2020-08" db="EMBL/GenBank/DDBJ databases">
        <title>Genomic Encyclopedia of Type Strains, Phase IV (KMG-IV): sequencing the most valuable type-strain genomes for metagenomic binning, comparative biology and taxonomic classification.</title>
        <authorList>
            <person name="Goeker M."/>
        </authorList>
    </citation>
    <scope>NUCLEOTIDE SEQUENCE [LARGE SCALE GENOMIC DNA]</scope>
    <source>
        <strain evidence="12 13">DSM 22071</strain>
    </source>
</reference>
<feature type="binding site" evidence="11">
    <location>
        <position position="100"/>
    </location>
    <ligand>
        <name>Zn(2+)</name>
        <dbReference type="ChEBI" id="CHEBI:29105"/>
    </ligand>
</feature>
<evidence type="ECO:0000256" key="7">
    <source>
        <dbReference type="ARBA" id="ARBA00022833"/>
    </source>
</evidence>
<comment type="cofactor">
    <cofactor evidence="11">
        <name>Zn(2+)</name>
        <dbReference type="ChEBI" id="CHEBI:29105"/>
    </cofactor>
    <text evidence="11">Binds 1 zinc ion per subunit.</text>
</comment>
<organism evidence="12 13">
    <name type="scientific">Desulfurispira natronophila</name>
    <dbReference type="NCBI Taxonomy" id="682562"/>
    <lineage>
        <taxon>Bacteria</taxon>
        <taxon>Pseudomonadati</taxon>
        <taxon>Chrysiogenota</taxon>
        <taxon>Chrysiogenia</taxon>
        <taxon>Chrysiogenales</taxon>
        <taxon>Chrysiogenaceae</taxon>
        <taxon>Desulfurispira</taxon>
    </lineage>
</organism>
<dbReference type="PANTHER" id="PTHR33202">
    <property type="entry name" value="ZINC UPTAKE REGULATION PROTEIN"/>
    <property type="match status" value="1"/>
</dbReference>
<proteinExistence type="inferred from homology"/>
<evidence type="ECO:0000256" key="5">
    <source>
        <dbReference type="ARBA" id="ARBA00022491"/>
    </source>
</evidence>
<dbReference type="Gene3D" id="1.10.10.10">
    <property type="entry name" value="Winged helix-like DNA-binding domain superfamily/Winged helix DNA-binding domain"/>
    <property type="match status" value="1"/>
</dbReference>
<dbReference type="AlphaFoldDB" id="A0A7W7Y2E0"/>
<keyword evidence="4" id="KW-0963">Cytoplasm</keyword>
<dbReference type="GO" id="GO:0003700">
    <property type="term" value="F:DNA-binding transcription factor activity"/>
    <property type="evidence" value="ECO:0007669"/>
    <property type="project" value="InterPro"/>
</dbReference>
<dbReference type="GO" id="GO:0000976">
    <property type="term" value="F:transcription cis-regulatory region binding"/>
    <property type="evidence" value="ECO:0007669"/>
    <property type="project" value="TreeGrafter"/>
</dbReference>
<dbReference type="GO" id="GO:0005737">
    <property type="term" value="C:cytoplasm"/>
    <property type="evidence" value="ECO:0007669"/>
    <property type="project" value="UniProtKB-SubCell"/>
</dbReference>
<keyword evidence="8" id="KW-0805">Transcription regulation</keyword>
<dbReference type="RefSeq" id="WP_183728272.1">
    <property type="nucleotide sequence ID" value="NZ_JACHID010000001.1"/>
</dbReference>
<comment type="similarity">
    <text evidence="2">Belongs to the Fur family.</text>
</comment>
<dbReference type="PANTHER" id="PTHR33202:SF8">
    <property type="entry name" value="PEROXIDE-RESPONSIVE REPRESSOR PERR"/>
    <property type="match status" value="1"/>
</dbReference>
<evidence type="ECO:0000256" key="2">
    <source>
        <dbReference type="ARBA" id="ARBA00007957"/>
    </source>
</evidence>
<evidence type="ECO:0000313" key="12">
    <source>
        <dbReference type="EMBL" id="MBB5020798.1"/>
    </source>
</evidence>
<dbReference type="GO" id="GO:1900376">
    <property type="term" value="P:regulation of secondary metabolite biosynthetic process"/>
    <property type="evidence" value="ECO:0007669"/>
    <property type="project" value="TreeGrafter"/>
</dbReference>
<evidence type="ECO:0000256" key="9">
    <source>
        <dbReference type="ARBA" id="ARBA00023125"/>
    </source>
</evidence>
<dbReference type="FunFam" id="1.10.10.10:FF:000007">
    <property type="entry name" value="Ferric uptake regulation protein"/>
    <property type="match status" value="1"/>
</dbReference>
<evidence type="ECO:0000313" key="13">
    <source>
        <dbReference type="Proteomes" id="UP000528322"/>
    </source>
</evidence>
<evidence type="ECO:0000256" key="3">
    <source>
        <dbReference type="ARBA" id="ARBA00020910"/>
    </source>
</evidence>
<keyword evidence="13" id="KW-1185">Reference proteome</keyword>